<dbReference type="Pfam" id="PF02927">
    <property type="entry name" value="CelD_N"/>
    <property type="match status" value="1"/>
</dbReference>
<keyword evidence="4" id="KW-1185">Reference proteome</keyword>
<dbReference type="Gene3D" id="1.50.10.10">
    <property type="match status" value="1"/>
</dbReference>
<comment type="caution">
    <text evidence="3">The sequence shown here is derived from an EMBL/GenBank/DDBJ whole genome shotgun (WGS) entry which is preliminary data.</text>
</comment>
<dbReference type="SUPFAM" id="SSF81296">
    <property type="entry name" value="E set domains"/>
    <property type="match status" value="1"/>
</dbReference>
<dbReference type="GO" id="GO:0008810">
    <property type="term" value="F:cellulase activity"/>
    <property type="evidence" value="ECO:0007669"/>
    <property type="project" value="InterPro"/>
</dbReference>
<proteinExistence type="inferred from homology"/>
<dbReference type="Proteomes" id="UP000029228">
    <property type="component" value="Unassembled WGS sequence"/>
</dbReference>
<evidence type="ECO:0000313" key="4">
    <source>
        <dbReference type="Proteomes" id="UP000029228"/>
    </source>
</evidence>
<dbReference type="STRING" id="990268.JCM19235_806"/>
<protein>
    <submittedName>
        <fullName evidence="3">Glucosamine-link cellobiase</fullName>
        <ecNumber evidence="3">3.2.1.21</ecNumber>
    </submittedName>
</protein>
<feature type="domain" description="Cellulase Ig-like" evidence="2">
    <location>
        <begin position="8"/>
        <end position="88"/>
    </location>
</feature>
<accession>A0A090RVK3</accession>
<dbReference type="AlphaFoldDB" id="A0A090RVK3"/>
<sequence>MEENMQLLTNHIGYHINSEKRAVLMAQQSQHELASAFLVDAHNDEIVLELSPIGGANVDNWHQGVFFTLDFSQWTEQGHYYLRYQAVRSQSFEIAESQLYNRCFSDIIHYFKSQRCGGEFDAADKQASIVAAKIRWMSMVVGMTRLVMSASTLATCPMPTI</sequence>
<dbReference type="Gene3D" id="2.60.40.10">
    <property type="entry name" value="Immunoglobulins"/>
    <property type="match status" value="1"/>
</dbReference>
<dbReference type="InterPro" id="IPR013783">
    <property type="entry name" value="Ig-like_fold"/>
</dbReference>
<dbReference type="GO" id="GO:0005975">
    <property type="term" value="P:carbohydrate metabolic process"/>
    <property type="evidence" value="ECO:0007669"/>
    <property type="project" value="InterPro"/>
</dbReference>
<dbReference type="EC" id="3.2.1.21" evidence="3"/>
<name>A0A090RVK3_9VIBR</name>
<reference evidence="3 4" key="2">
    <citation type="submission" date="2014-09" db="EMBL/GenBank/DDBJ databases">
        <authorList>
            <consortium name="NBRP consortium"/>
            <person name="Sawabe T."/>
            <person name="Meirelles P."/>
            <person name="Nakanishi M."/>
            <person name="Sayaka M."/>
            <person name="Hattori M."/>
            <person name="Ohkuma M."/>
        </authorList>
    </citation>
    <scope>NUCLEOTIDE SEQUENCE [LARGE SCALE GENOMIC DNA]</scope>
    <source>
        <strain evidence="4">JCM19235</strain>
    </source>
</reference>
<dbReference type="EMBL" id="BBMR01000004">
    <property type="protein sequence ID" value="GAL19450.1"/>
    <property type="molecule type" value="Genomic_DNA"/>
</dbReference>
<dbReference type="InterPro" id="IPR014756">
    <property type="entry name" value="Ig_E-set"/>
</dbReference>
<keyword evidence="3" id="KW-0326">Glycosidase</keyword>
<keyword evidence="3" id="KW-0378">Hydrolase</keyword>
<dbReference type="InterPro" id="IPR004197">
    <property type="entry name" value="Cellulase_Ig-like"/>
</dbReference>
<evidence type="ECO:0000256" key="1">
    <source>
        <dbReference type="ARBA" id="ARBA00007072"/>
    </source>
</evidence>
<dbReference type="CDD" id="cd02850">
    <property type="entry name" value="E_set_Cellulase_N"/>
    <property type="match status" value="1"/>
</dbReference>
<dbReference type="GO" id="GO:0008422">
    <property type="term" value="F:beta-glucosidase activity"/>
    <property type="evidence" value="ECO:0007669"/>
    <property type="project" value="UniProtKB-EC"/>
</dbReference>
<evidence type="ECO:0000259" key="2">
    <source>
        <dbReference type="Pfam" id="PF02927"/>
    </source>
</evidence>
<gene>
    <name evidence="3" type="ORF">JCM19235_806</name>
</gene>
<evidence type="ECO:0000313" key="3">
    <source>
        <dbReference type="EMBL" id="GAL19450.1"/>
    </source>
</evidence>
<organism evidence="3 4">
    <name type="scientific">Vibrio maritimus</name>
    <dbReference type="NCBI Taxonomy" id="990268"/>
    <lineage>
        <taxon>Bacteria</taxon>
        <taxon>Pseudomonadati</taxon>
        <taxon>Pseudomonadota</taxon>
        <taxon>Gammaproteobacteria</taxon>
        <taxon>Vibrionales</taxon>
        <taxon>Vibrionaceae</taxon>
        <taxon>Vibrio</taxon>
    </lineage>
</organism>
<reference evidence="3 4" key="1">
    <citation type="submission" date="2014-09" db="EMBL/GenBank/DDBJ databases">
        <title>Vibrio maritimus JCM 19235. (C45) whole genome shotgun sequence.</title>
        <authorList>
            <person name="Sawabe T."/>
            <person name="Meirelles P."/>
            <person name="Nakanishi M."/>
            <person name="Sayaka M."/>
            <person name="Hattori M."/>
            <person name="Ohkuma M."/>
        </authorList>
    </citation>
    <scope>NUCLEOTIDE SEQUENCE [LARGE SCALE GENOMIC DNA]</scope>
    <source>
        <strain evidence="4">JCM19235</strain>
    </source>
</reference>
<comment type="similarity">
    <text evidence="1">Belongs to the glycosyl hydrolase 9 (cellulase E) family.</text>
</comment>
<dbReference type="InterPro" id="IPR012341">
    <property type="entry name" value="6hp_glycosidase-like_sf"/>
</dbReference>